<evidence type="ECO:0000313" key="7">
    <source>
        <dbReference type="Proteomes" id="UP000182011"/>
    </source>
</evidence>
<dbReference type="GO" id="GO:0004845">
    <property type="term" value="F:uracil phosphoribosyltransferase activity"/>
    <property type="evidence" value="ECO:0007669"/>
    <property type="project" value="UniProtKB-UniRule"/>
</dbReference>
<organism evidence="6 7">
    <name type="scientific">Candidatus Kryptonium thompsonii</name>
    <dbReference type="NCBI Taxonomy" id="1633631"/>
    <lineage>
        <taxon>Bacteria</taxon>
        <taxon>Pseudomonadati</taxon>
        <taxon>Candidatus Kryptoniota</taxon>
        <taxon>Candidatus Kryptonium</taxon>
    </lineage>
</organism>
<feature type="short sequence motif" description="PRPP-binding" evidence="4">
    <location>
        <begin position="128"/>
        <end position="140"/>
    </location>
</feature>
<evidence type="ECO:0000259" key="5">
    <source>
        <dbReference type="Pfam" id="PF00156"/>
    </source>
</evidence>
<keyword evidence="2 4" id="KW-0805">Transcription regulation</keyword>
<dbReference type="FunFam" id="3.40.50.2020:FF:000020">
    <property type="entry name" value="Bifunctional protein PyrR"/>
    <property type="match status" value="1"/>
</dbReference>
<evidence type="ECO:0000256" key="1">
    <source>
        <dbReference type="ARBA" id="ARBA00005565"/>
    </source>
</evidence>
<accession>A0A0P1LPX3</accession>
<dbReference type="Pfam" id="PF00156">
    <property type="entry name" value="Pribosyltran"/>
    <property type="match status" value="1"/>
</dbReference>
<dbReference type="GO" id="GO:0006355">
    <property type="term" value="P:regulation of DNA-templated transcription"/>
    <property type="evidence" value="ECO:0007669"/>
    <property type="project" value="UniProtKB-UniRule"/>
</dbReference>
<evidence type="ECO:0000256" key="4">
    <source>
        <dbReference type="HAMAP-Rule" id="MF_01219"/>
    </source>
</evidence>
<protein>
    <recommendedName>
        <fullName evidence="4">Bifunctional protein PyrR</fullName>
    </recommendedName>
    <domain>
        <recommendedName>
            <fullName evidence="4">Pyrimidine operon regulatory protein</fullName>
        </recommendedName>
    </domain>
    <domain>
        <recommendedName>
            <fullName evidence="4">Uracil phosphoribosyltransferase</fullName>
            <shortName evidence="4">UPRTase</shortName>
            <ecNumber evidence="4">2.4.2.9</ecNumber>
        </recommendedName>
    </domain>
</protein>
<accession>A0A0P1P4K1</accession>
<dbReference type="InterPro" id="IPR029057">
    <property type="entry name" value="PRTase-like"/>
</dbReference>
<evidence type="ECO:0000256" key="3">
    <source>
        <dbReference type="ARBA" id="ARBA00023163"/>
    </source>
</evidence>
<reference evidence="6 7" key="1">
    <citation type="submission" date="2015-11" db="EMBL/GenBank/DDBJ databases">
        <authorList>
            <person name="Zhang Y."/>
            <person name="Guo Z."/>
        </authorList>
    </citation>
    <scope>NUCLEOTIDE SEQUENCE [LARGE SCALE GENOMIC DNA]</scope>
    <source>
        <strain evidence="6">JGI-4</strain>
    </source>
</reference>
<dbReference type="InterPro" id="IPR023050">
    <property type="entry name" value="PyrR"/>
</dbReference>
<dbReference type="InterPro" id="IPR050137">
    <property type="entry name" value="PyrR_bifunctional"/>
</dbReference>
<proteinExistence type="inferred from homology"/>
<dbReference type="InterPro" id="IPR000836">
    <property type="entry name" value="PRTase_dom"/>
</dbReference>
<comment type="catalytic activity">
    <reaction evidence="4">
        <text>UMP + diphosphate = 5-phospho-alpha-D-ribose 1-diphosphate + uracil</text>
        <dbReference type="Rhea" id="RHEA:13017"/>
        <dbReference type="ChEBI" id="CHEBI:17568"/>
        <dbReference type="ChEBI" id="CHEBI:33019"/>
        <dbReference type="ChEBI" id="CHEBI:57865"/>
        <dbReference type="ChEBI" id="CHEBI:58017"/>
        <dbReference type="EC" id="2.4.2.9"/>
    </reaction>
</comment>
<evidence type="ECO:0000256" key="2">
    <source>
        <dbReference type="ARBA" id="ARBA00023015"/>
    </source>
</evidence>
<sequence length="208" mass="23974">MSRKVGKVQIFDFLGLTFYLYKNFNAWSRVKVKEKIMDAEDIERTLNRLAHEIVERNKGSKNLAIVGIRTRGEFLAKRIAEKTSRLENNQIPVGILDITFYRDDVRLKLRQPEVKTTEIDFAIDDKDIILVDDVLFTGRTVRAALDELMDFGRPKTVQLVVLVDRGGRELPIQADFVGRRVKTSLNERVKVKLKEVDGEDLVLLVEED</sequence>
<dbReference type="NCBIfam" id="NF003549">
    <property type="entry name" value="PRK05205.1-5"/>
    <property type="match status" value="1"/>
</dbReference>
<dbReference type="EMBL" id="FAOP01000005">
    <property type="protein sequence ID" value="CUU05390.1"/>
    <property type="molecule type" value="Genomic_DNA"/>
</dbReference>
<dbReference type="EC" id="2.4.2.9" evidence="4"/>
<keyword evidence="4 6" id="KW-0328">Glycosyltransferase</keyword>
<dbReference type="HAMAP" id="MF_01219">
    <property type="entry name" value="PyrR"/>
    <property type="match status" value="1"/>
</dbReference>
<dbReference type="SUPFAM" id="SSF53271">
    <property type="entry name" value="PRTase-like"/>
    <property type="match status" value="1"/>
</dbReference>
<accession>A0A0P1LJS6</accession>
<accession>A0A0P1LEX1</accession>
<accession>A0A0N7MTP0</accession>
<comment type="function">
    <text evidence="4">Regulates the transcription of the pyrimidine nucleotide (pyr) operon in response to exogenous pyrimidines.</text>
</comment>
<dbReference type="Gene3D" id="3.40.50.2020">
    <property type="match status" value="1"/>
</dbReference>
<accession>A0A0N7MSN1</accession>
<keyword evidence="3 4" id="KW-0804">Transcription</keyword>
<comment type="similarity">
    <text evidence="1 4">Belongs to the purine/pyrimidine phosphoribosyltransferase family. PyrR subfamily.</text>
</comment>
<feature type="domain" description="Phosphoribosyltransferase" evidence="5">
    <location>
        <begin position="36"/>
        <end position="177"/>
    </location>
</feature>
<name>A0A0N7MTP0_9BACT</name>
<comment type="function">
    <text evidence="4">Also displays a weak uracil phosphoribosyltransferase activity which is not physiologically significant.</text>
</comment>
<gene>
    <name evidence="4" type="primary">pyrR</name>
    <name evidence="6" type="ORF">JGI4_01237</name>
</gene>
<dbReference type="CDD" id="cd06223">
    <property type="entry name" value="PRTases_typeI"/>
    <property type="match status" value="1"/>
</dbReference>
<dbReference type="NCBIfam" id="NF003545">
    <property type="entry name" value="PRK05205.1-1"/>
    <property type="match status" value="1"/>
</dbReference>
<dbReference type="Proteomes" id="UP000182011">
    <property type="component" value="Unassembled WGS sequence"/>
</dbReference>
<dbReference type="STRING" id="1633631.GCA_001442925_01232"/>
<accession>A0A0S4N2E4</accession>
<evidence type="ECO:0000313" key="6">
    <source>
        <dbReference type="EMBL" id="CUU05390.1"/>
    </source>
</evidence>
<dbReference type="PANTHER" id="PTHR11608:SF0">
    <property type="entry name" value="BIFUNCTIONAL PROTEIN PYRR"/>
    <property type="match status" value="1"/>
</dbReference>
<keyword evidence="4 6" id="KW-0808">Transferase</keyword>
<dbReference type="AlphaFoldDB" id="A0A0N7MTP0"/>
<accession>A0A0P1ME10</accession>
<dbReference type="PANTHER" id="PTHR11608">
    <property type="entry name" value="BIFUNCTIONAL PROTEIN PYRR"/>
    <property type="match status" value="1"/>
</dbReference>